<keyword evidence="8" id="KW-0333">Golgi apparatus</keyword>
<dbReference type="InterPro" id="IPR018937">
    <property type="entry name" value="MMgT"/>
</dbReference>
<keyword evidence="7 8" id="KW-0472">Membrane</keyword>
<evidence type="ECO:0000256" key="5">
    <source>
        <dbReference type="ARBA" id="ARBA00022824"/>
    </source>
</evidence>
<comment type="subunit">
    <text evidence="3">Component of the ER membrane protein complex (EMC).</text>
</comment>
<dbReference type="GO" id="GO:0022890">
    <property type="term" value="F:inorganic cation transmembrane transporter activity"/>
    <property type="evidence" value="ECO:0007669"/>
    <property type="project" value="TreeGrafter"/>
</dbReference>
<evidence type="ECO:0000313" key="11">
    <source>
        <dbReference type="Proteomes" id="UP000789390"/>
    </source>
</evidence>
<keyword evidence="8" id="KW-0460">Magnesium</keyword>
<evidence type="ECO:0000256" key="4">
    <source>
        <dbReference type="ARBA" id="ARBA00022692"/>
    </source>
</evidence>
<reference evidence="10" key="1">
    <citation type="submission" date="2021-11" db="EMBL/GenBank/DDBJ databases">
        <authorList>
            <person name="Schell T."/>
        </authorList>
    </citation>
    <scope>NUCLEOTIDE SEQUENCE</scope>
    <source>
        <strain evidence="10">M5</strain>
    </source>
</reference>
<dbReference type="AlphaFoldDB" id="A0A8J2WCQ7"/>
<dbReference type="PANTHER" id="PTHR21181">
    <property type="match status" value="1"/>
</dbReference>
<comment type="function">
    <text evidence="8">Part of the endoplasmic reticulum membrane protein complex (EMC) that enables the energy-independent insertion into endoplasmic reticulum membranes of newly synthesized membrane proteins. May be involved in Mg(2+) transport.</text>
</comment>
<evidence type="ECO:0000313" key="10">
    <source>
        <dbReference type="EMBL" id="CAH0101835.1"/>
    </source>
</evidence>
<keyword evidence="11" id="KW-1185">Reference proteome</keyword>
<comment type="subcellular location">
    <subcellularLocation>
        <location evidence="1">Endoplasmic reticulum membrane</location>
        <topology evidence="1">Multi-pass membrane protein</topology>
    </subcellularLocation>
    <subcellularLocation>
        <location evidence="8">Golgi apparatus membrane</location>
        <topology evidence="8">Multi-pass membrane protein</topology>
    </subcellularLocation>
    <subcellularLocation>
        <location evidence="8">Early endosome membrane</location>
        <topology evidence="8">Multi-pass membrane protein</topology>
    </subcellularLocation>
</comment>
<keyword evidence="4 8" id="KW-0812">Transmembrane</keyword>
<evidence type="ECO:0000256" key="8">
    <source>
        <dbReference type="RuleBase" id="RU367002"/>
    </source>
</evidence>
<comment type="caution">
    <text evidence="8">Lacks conserved residue(s) required for the propagation of feature annotation.</text>
</comment>
<keyword evidence="5 8" id="KW-0256">Endoplasmic reticulum</keyword>
<evidence type="ECO:0000256" key="2">
    <source>
        <dbReference type="ARBA" id="ARBA00006109"/>
    </source>
</evidence>
<dbReference type="GO" id="GO:0072546">
    <property type="term" value="C:EMC complex"/>
    <property type="evidence" value="ECO:0007669"/>
    <property type="project" value="UniProtKB-UniRule"/>
</dbReference>
<dbReference type="GO" id="GO:0031901">
    <property type="term" value="C:early endosome membrane"/>
    <property type="evidence" value="ECO:0007669"/>
    <property type="project" value="UniProtKB-SubCell"/>
</dbReference>
<dbReference type="OrthoDB" id="44756at2759"/>
<protein>
    <recommendedName>
        <fullName evidence="8">Membrane magnesium transporter</fullName>
    </recommendedName>
</protein>
<dbReference type="GO" id="GO:0000139">
    <property type="term" value="C:Golgi membrane"/>
    <property type="evidence" value="ECO:0007669"/>
    <property type="project" value="UniProtKB-SubCell"/>
</dbReference>
<keyword evidence="8" id="KW-0967">Endosome</keyword>
<evidence type="ECO:0000256" key="1">
    <source>
        <dbReference type="ARBA" id="ARBA00004477"/>
    </source>
</evidence>
<name>A0A8J2WCQ7_9CRUS</name>
<proteinExistence type="inferred from homology"/>
<evidence type="ECO:0000256" key="7">
    <source>
        <dbReference type="ARBA" id="ARBA00023136"/>
    </source>
</evidence>
<dbReference type="PANTHER" id="PTHR21181:SF7">
    <property type="entry name" value="ER MEMBRANE PROTEIN COMPLEX SUBUNIT 5"/>
    <property type="match status" value="1"/>
</dbReference>
<keyword evidence="9" id="KW-0732">Signal</keyword>
<dbReference type="GO" id="GO:0005886">
    <property type="term" value="C:plasma membrane"/>
    <property type="evidence" value="ECO:0007669"/>
    <property type="project" value="TreeGrafter"/>
</dbReference>
<feature type="signal peptide" evidence="9">
    <location>
        <begin position="1"/>
        <end position="25"/>
    </location>
</feature>
<organism evidence="10 11">
    <name type="scientific">Daphnia galeata</name>
    <dbReference type="NCBI Taxonomy" id="27404"/>
    <lineage>
        <taxon>Eukaryota</taxon>
        <taxon>Metazoa</taxon>
        <taxon>Ecdysozoa</taxon>
        <taxon>Arthropoda</taxon>
        <taxon>Crustacea</taxon>
        <taxon>Branchiopoda</taxon>
        <taxon>Diplostraca</taxon>
        <taxon>Cladocera</taxon>
        <taxon>Anomopoda</taxon>
        <taxon>Daphniidae</taxon>
        <taxon>Daphnia</taxon>
    </lineage>
</organism>
<dbReference type="Pfam" id="PF10270">
    <property type="entry name" value="MMgT"/>
    <property type="match status" value="1"/>
</dbReference>
<comment type="caution">
    <text evidence="10">The sequence shown here is derived from an EMBL/GenBank/DDBJ whole genome shotgun (WGS) entry which is preliminary data.</text>
</comment>
<dbReference type="EMBL" id="CAKKLH010000068">
    <property type="protein sequence ID" value="CAH0101835.1"/>
    <property type="molecule type" value="Genomic_DNA"/>
</dbReference>
<gene>
    <name evidence="10" type="ORF">DGAL_LOCUS4196</name>
</gene>
<accession>A0A8J2WCQ7</accession>
<sequence length="118" mass="13378">MSSSMNKYMFILGIVLLFHAAYSAAQHRSYLRLTEQEFTSLPADIVLQTIFSLLLAVFGVTMIAGEFKEIRSNIDLQKKTWKNLNNRPSFYTFNHRGHIFNPIAFSRSSSGKGALEAN</sequence>
<comment type="similarity">
    <text evidence="2 8">Belongs to the membrane magnesium transporter (TC 1.A.67) family.</text>
</comment>
<evidence type="ECO:0000256" key="9">
    <source>
        <dbReference type="SAM" id="SignalP"/>
    </source>
</evidence>
<keyword evidence="6 8" id="KW-1133">Transmembrane helix</keyword>
<feature type="transmembrane region" description="Helical" evidence="8">
    <location>
        <begin position="47"/>
        <end position="67"/>
    </location>
</feature>
<dbReference type="Proteomes" id="UP000789390">
    <property type="component" value="Unassembled WGS sequence"/>
</dbReference>
<evidence type="ECO:0000256" key="3">
    <source>
        <dbReference type="ARBA" id="ARBA00011276"/>
    </source>
</evidence>
<evidence type="ECO:0000256" key="6">
    <source>
        <dbReference type="ARBA" id="ARBA00022989"/>
    </source>
</evidence>
<keyword evidence="8" id="KW-0813">Transport</keyword>
<feature type="chain" id="PRO_5035178396" description="Membrane magnesium transporter" evidence="9">
    <location>
        <begin position="26"/>
        <end position="118"/>
    </location>
</feature>